<evidence type="ECO:0000313" key="5">
    <source>
        <dbReference type="Proteomes" id="UP000187209"/>
    </source>
</evidence>
<dbReference type="InterPro" id="IPR001878">
    <property type="entry name" value="Znf_CCHC"/>
</dbReference>
<dbReference type="OrthoDB" id="427960at2759"/>
<reference evidence="4 5" key="1">
    <citation type="submission" date="2016-11" db="EMBL/GenBank/DDBJ databases">
        <title>The macronuclear genome of Stentor coeruleus: a giant cell with tiny introns.</title>
        <authorList>
            <person name="Slabodnick M."/>
            <person name="Ruby J.G."/>
            <person name="Reiff S.B."/>
            <person name="Swart E.C."/>
            <person name="Gosai S."/>
            <person name="Prabakaran S."/>
            <person name="Witkowska E."/>
            <person name="Larue G.E."/>
            <person name="Fisher S."/>
            <person name="Freeman R.M."/>
            <person name="Gunawardena J."/>
            <person name="Chu W."/>
            <person name="Stover N.A."/>
            <person name="Gregory B.D."/>
            <person name="Nowacki M."/>
            <person name="Derisi J."/>
            <person name="Roy S.W."/>
            <person name="Marshall W.F."/>
            <person name="Sood P."/>
        </authorList>
    </citation>
    <scope>NUCLEOTIDE SEQUENCE [LARGE SCALE GENOMIC DNA]</scope>
    <source>
        <strain evidence="4">WM001</strain>
    </source>
</reference>
<dbReference type="GO" id="GO:0008270">
    <property type="term" value="F:zinc ion binding"/>
    <property type="evidence" value="ECO:0007669"/>
    <property type="project" value="UniProtKB-KW"/>
</dbReference>
<name>A0A1R2CGG1_9CILI</name>
<evidence type="ECO:0000256" key="2">
    <source>
        <dbReference type="SAM" id="MobiDB-lite"/>
    </source>
</evidence>
<proteinExistence type="predicted"/>
<dbReference type="Proteomes" id="UP000187209">
    <property type="component" value="Unassembled WGS sequence"/>
</dbReference>
<feature type="region of interest" description="Disordered" evidence="2">
    <location>
        <begin position="177"/>
        <end position="211"/>
    </location>
</feature>
<gene>
    <name evidence="4" type="ORF">SteCoe_10070</name>
</gene>
<dbReference type="Gene3D" id="4.10.60.10">
    <property type="entry name" value="Zinc finger, CCHC-type"/>
    <property type="match status" value="2"/>
</dbReference>
<feature type="domain" description="CCHC-type" evidence="3">
    <location>
        <begin position="220"/>
        <end position="233"/>
    </location>
</feature>
<sequence>MLSPQKSKLSRQVKLIYIIECSNQKYLVGSIKKDNKNFILESCISYAPRWTSVYPPLRVLETFIETTETDEDRYTKIYMKNYGISNVRGGKYKELVLSKKDLEIIQKDLDGISQDTDFSLFCPTSPTESYETDSDDSISDDEKTIFLDKNKSMNKNDDKDKEETKLLINATKSQITEDTIEKEQKSQDSSKISQVSSQNLSKPKISNINNPQPKVISNNCGRCYRPGHVAKECEATTRADGTIFLEEPDEEPVQQQSKVIICARCARTGHSVKECFAKRKYDGSAIVEKQNFQVVVCPNCNKPGHGAKECTFKPKFHQSFPKGENGFDNITCYKCLRKGHTANKCYAKKKFNGEAINDGGLGNQYKNAEHDTNEYTSSRDGYNGNFFDRNNKKGDFKKYYPRKTQEDTYEAGSLPYKKHKY</sequence>
<dbReference type="AlphaFoldDB" id="A0A1R2CGG1"/>
<organism evidence="4 5">
    <name type="scientific">Stentor coeruleus</name>
    <dbReference type="NCBI Taxonomy" id="5963"/>
    <lineage>
        <taxon>Eukaryota</taxon>
        <taxon>Sar</taxon>
        <taxon>Alveolata</taxon>
        <taxon>Ciliophora</taxon>
        <taxon>Postciliodesmatophora</taxon>
        <taxon>Heterotrichea</taxon>
        <taxon>Heterotrichida</taxon>
        <taxon>Stentoridae</taxon>
        <taxon>Stentor</taxon>
    </lineage>
</organism>
<keyword evidence="5" id="KW-1185">Reference proteome</keyword>
<keyword evidence="1" id="KW-0479">Metal-binding</keyword>
<dbReference type="PROSITE" id="PS50158">
    <property type="entry name" value="ZF_CCHC"/>
    <property type="match status" value="3"/>
</dbReference>
<dbReference type="GO" id="GO:0003676">
    <property type="term" value="F:nucleic acid binding"/>
    <property type="evidence" value="ECO:0007669"/>
    <property type="project" value="InterPro"/>
</dbReference>
<evidence type="ECO:0000256" key="1">
    <source>
        <dbReference type="PROSITE-ProRule" id="PRU00047"/>
    </source>
</evidence>
<evidence type="ECO:0000259" key="3">
    <source>
        <dbReference type="PROSITE" id="PS50158"/>
    </source>
</evidence>
<feature type="domain" description="CCHC-type" evidence="3">
    <location>
        <begin position="297"/>
        <end position="310"/>
    </location>
</feature>
<dbReference type="SUPFAM" id="SSF57756">
    <property type="entry name" value="Retrovirus zinc finger-like domains"/>
    <property type="match status" value="1"/>
</dbReference>
<evidence type="ECO:0000313" key="4">
    <source>
        <dbReference type="EMBL" id="OMJ88084.1"/>
    </source>
</evidence>
<dbReference type="SMART" id="SM00343">
    <property type="entry name" value="ZnF_C2HC"/>
    <property type="match status" value="4"/>
</dbReference>
<dbReference type="InterPro" id="IPR036875">
    <property type="entry name" value="Znf_CCHC_sf"/>
</dbReference>
<keyword evidence="1" id="KW-0863">Zinc-finger</keyword>
<comment type="caution">
    <text evidence="4">The sequence shown here is derived from an EMBL/GenBank/DDBJ whole genome shotgun (WGS) entry which is preliminary data.</text>
</comment>
<feature type="domain" description="CCHC-type" evidence="3">
    <location>
        <begin position="332"/>
        <end position="345"/>
    </location>
</feature>
<feature type="compositionally biased region" description="Low complexity" evidence="2">
    <location>
        <begin position="189"/>
        <end position="201"/>
    </location>
</feature>
<feature type="compositionally biased region" description="Basic and acidic residues" evidence="2">
    <location>
        <begin position="179"/>
        <end position="188"/>
    </location>
</feature>
<dbReference type="EMBL" id="MPUH01000160">
    <property type="protein sequence ID" value="OMJ88084.1"/>
    <property type="molecule type" value="Genomic_DNA"/>
</dbReference>
<keyword evidence="1" id="KW-0862">Zinc</keyword>
<accession>A0A1R2CGG1</accession>
<protein>
    <recommendedName>
        <fullName evidence="3">CCHC-type domain-containing protein</fullName>
    </recommendedName>
</protein>